<dbReference type="KEGG" id="llp:GH975_00645"/>
<comment type="similarity">
    <text evidence="1 10 11">Belongs to the TRAFAC class TrmE-Era-EngA-EngB-Septin-like GTPase superfamily. TrmE GTPase family.</text>
</comment>
<comment type="cofactor">
    <cofactor evidence="10">
        <name>K(+)</name>
        <dbReference type="ChEBI" id="CHEBI:29103"/>
    </cofactor>
    <text evidence="10">Binds 1 potassium ion per subunit.</text>
</comment>
<dbReference type="SUPFAM" id="SSF52540">
    <property type="entry name" value="P-loop containing nucleoside triphosphate hydrolases"/>
    <property type="match status" value="1"/>
</dbReference>
<gene>
    <name evidence="10 13" type="primary">mnmE</name>
    <name evidence="10" type="synonym">trmE</name>
    <name evidence="13" type="ORF">GH975_00645</name>
</gene>
<dbReference type="InterPro" id="IPR018948">
    <property type="entry name" value="GTP-bd_TrmE_N"/>
</dbReference>
<dbReference type="InterPro" id="IPR027417">
    <property type="entry name" value="P-loop_NTPase"/>
</dbReference>
<feature type="binding site" evidence="10">
    <location>
        <position position="242"/>
    </location>
    <ligand>
        <name>K(+)</name>
        <dbReference type="ChEBI" id="CHEBI:29103"/>
    </ligand>
</feature>
<feature type="binding site" evidence="10">
    <location>
        <position position="246"/>
    </location>
    <ligand>
        <name>Mg(2+)</name>
        <dbReference type="ChEBI" id="CHEBI:18420"/>
    </ligand>
</feature>
<keyword evidence="2 10" id="KW-0963">Cytoplasm</keyword>
<accession>A0A5Q2QAA4</accession>
<dbReference type="AlphaFoldDB" id="A0A5Q2QAA4"/>
<evidence type="ECO:0000256" key="6">
    <source>
        <dbReference type="ARBA" id="ARBA00022801"/>
    </source>
</evidence>
<dbReference type="GO" id="GO:0030488">
    <property type="term" value="P:tRNA methylation"/>
    <property type="evidence" value="ECO:0007669"/>
    <property type="project" value="TreeGrafter"/>
</dbReference>
<comment type="function">
    <text evidence="10">Exhibits a very high intrinsic GTPase hydrolysis rate. Involved in the addition of a carboxymethylaminomethyl (cmnm) group at the wobble position (U34) of certain tRNAs, forming tRNA-cmnm(5)s(2)U34.</text>
</comment>
<keyword evidence="3 10" id="KW-0819">tRNA processing</keyword>
<proteinExistence type="inferred from homology"/>
<feature type="binding site" evidence="10">
    <location>
        <position position="441"/>
    </location>
    <ligand>
        <name>(6S)-5-formyl-5,6,7,8-tetrahydrofolate</name>
        <dbReference type="ChEBI" id="CHEBI:57457"/>
    </ligand>
</feature>
<keyword evidence="4 10" id="KW-0479">Metal-binding</keyword>
<organism evidence="13 14">
    <name type="scientific">Litorivicinus lipolyticus</name>
    <dbReference type="NCBI Taxonomy" id="418701"/>
    <lineage>
        <taxon>Bacteria</taxon>
        <taxon>Pseudomonadati</taxon>
        <taxon>Pseudomonadota</taxon>
        <taxon>Gammaproteobacteria</taxon>
        <taxon>Oceanospirillales</taxon>
        <taxon>Litorivicinaceae</taxon>
        <taxon>Litorivicinus</taxon>
    </lineage>
</organism>
<keyword evidence="14" id="KW-1185">Reference proteome</keyword>
<feature type="binding site" evidence="10">
    <location>
        <position position="20"/>
    </location>
    <ligand>
        <name>(6S)-5-formyl-5,6,7,8-tetrahydrofolate</name>
        <dbReference type="ChEBI" id="CHEBI:57457"/>
    </ligand>
</feature>
<sequence>MDSIAAIATAPGLGAVGVVKVAGPAARSIIQSLNWPLRPRQATLVTLNADNGDTIDSGLLIYFPGPNSYTGDDTLEFQGHGGPVVLNQVLQRFLALGARMARPGEFSERAFLNDKLDLAQAEAVADLITASSAEAAKRAMRSLQGEFSKRVQALFDAIVHLRIYVEAAIDFPEEEIDFLADGKVAALFDDIDRDLADLRANARAGQRFNEGIQIVLVGKPNAGKSSLLNALSGRDSAIVTPIAGTTRDVLTEQINLDGLPTEIVDTAGLRETLDPIEAEGVRRALAALKRADLVLFLTDASDGRAQLNDDLTALLPDQVRPDFIVWNKSDLIAEPLQLGANELSISASTGAGLDGLIDAIKERAGITPHESGFLARARHVDALDRCATALQAGRAQLDGAMAGELLAEDLKWAHDCLGEITGKMSADDLLGEIFSSFCIGK</sequence>
<comment type="caution">
    <text evidence="10">Lacks conserved residue(s) required for the propagation of feature annotation.</text>
</comment>
<evidence type="ECO:0000256" key="1">
    <source>
        <dbReference type="ARBA" id="ARBA00011043"/>
    </source>
</evidence>
<keyword evidence="8 10" id="KW-0630">Potassium</keyword>
<dbReference type="InterPro" id="IPR025867">
    <property type="entry name" value="MnmE_helical"/>
</dbReference>
<evidence type="ECO:0000313" key="14">
    <source>
        <dbReference type="Proteomes" id="UP000388235"/>
    </source>
</evidence>
<evidence type="ECO:0000259" key="12">
    <source>
        <dbReference type="PROSITE" id="PS51709"/>
    </source>
</evidence>
<feature type="binding site" evidence="10">
    <location>
        <position position="115"/>
    </location>
    <ligand>
        <name>(6S)-5-formyl-5,6,7,8-tetrahydrofolate</name>
        <dbReference type="ChEBI" id="CHEBI:57457"/>
    </ligand>
</feature>
<dbReference type="GO" id="GO:0005829">
    <property type="term" value="C:cytosol"/>
    <property type="evidence" value="ECO:0007669"/>
    <property type="project" value="TreeGrafter"/>
</dbReference>
<dbReference type="EMBL" id="CP045871">
    <property type="protein sequence ID" value="QGG79142.1"/>
    <property type="molecule type" value="Genomic_DNA"/>
</dbReference>
<dbReference type="OrthoDB" id="9805918at2"/>
<evidence type="ECO:0000256" key="3">
    <source>
        <dbReference type="ARBA" id="ARBA00022694"/>
    </source>
</evidence>
<evidence type="ECO:0000256" key="11">
    <source>
        <dbReference type="RuleBase" id="RU003313"/>
    </source>
</evidence>
<protein>
    <recommendedName>
        <fullName evidence="10">tRNA modification GTPase MnmE</fullName>
        <ecNumber evidence="10">3.6.-.-</ecNumber>
    </recommendedName>
</protein>
<dbReference type="Pfam" id="PF12631">
    <property type="entry name" value="MnmE_helical"/>
    <property type="match status" value="1"/>
</dbReference>
<dbReference type="Gene3D" id="1.20.120.430">
    <property type="entry name" value="tRNA modification GTPase MnmE domain 2"/>
    <property type="match status" value="1"/>
</dbReference>
<dbReference type="InterPro" id="IPR027266">
    <property type="entry name" value="TrmE/GcvT-like"/>
</dbReference>
<keyword evidence="9 10" id="KW-0342">GTP-binding</keyword>
<dbReference type="Pfam" id="PF10396">
    <property type="entry name" value="TrmE_N"/>
    <property type="match status" value="1"/>
</dbReference>
<feature type="binding site" evidence="10">
    <location>
        <position position="240"/>
    </location>
    <ligand>
        <name>K(+)</name>
        <dbReference type="ChEBI" id="CHEBI:29103"/>
    </ligand>
</feature>
<dbReference type="FunFam" id="3.40.50.300:FF:001376">
    <property type="entry name" value="tRNA modification GTPase MnmE"/>
    <property type="match status" value="1"/>
</dbReference>
<dbReference type="Pfam" id="PF01926">
    <property type="entry name" value="MMR_HSR1"/>
    <property type="match status" value="1"/>
</dbReference>
<dbReference type="PANTHER" id="PTHR42714:SF2">
    <property type="entry name" value="TRNA MODIFICATION GTPASE GTPBP3, MITOCHONDRIAL"/>
    <property type="match status" value="1"/>
</dbReference>
<dbReference type="Proteomes" id="UP000388235">
    <property type="component" value="Chromosome"/>
</dbReference>
<dbReference type="PRINTS" id="PR00326">
    <property type="entry name" value="GTP1OBG"/>
</dbReference>
<feature type="domain" description="TrmE-type G" evidence="12">
    <location>
        <begin position="211"/>
        <end position="365"/>
    </location>
</feature>
<dbReference type="Gene3D" id="3.40.50.300">
    <property type="entry name" value="P-loop containing nucleotide triphosphate hydrolases"/>
    <property type="match status" value="1"/>
</dbReference>
<dbReference type="NCBIfam" id="NF003661">
    <property type="entry name" value="PRK05291.1-3"/>
    <property type="match status" value="1"/>
</dbReference>
<feature type="binding site" evidence="10">
    <location>
        <position position="225"/>
    </location>
    <ligand>
        <name>Mg(2+)</name>
        <dbReference type="ChEBI" id="CHEBI:18420"/>
    </ligand>
</feature>
<dbReference type="Gene3D" id="3.30.1360.120">
    <property type="entry name" value="Probable tRNA modification gtpase trme, domain 1"/>
    <property type="match status" value="1"/>
</dbReference>
<evidence type="ECO:0000256" key="5">
    <source>
        <dbReference type="ARBA" id="ARBA00022741"/>
    </source>
</evidence>
<dbReference type="GO" id="GO:0002098">
    <property type="term" value="P:tRNA wobble uridine modification"/>
    <property type="evidence" value="ECO:0007669"/>
    <property type="project" value="TreeGrafter"/>
</dbReference>
<feature type="binding site" evidence="10">
    <location>
        <begin position="265"/>
        <end position="268"/>
    </location>
    <ligand>
        <name>GTP</name>
        <dbReference type="ChEBI" id="CHEBI:37565"/>
    </ligand>
</feature>
<dbReference type="InterPro" id="IPR027368">
    <property type="entry name" value="MnmE_dom2"/>
</dbReference>
<evidence type="ECO:0000256" key="8">
    <source>
        <dbReference type="ARBA" id="ARBA00022958"/>
    </source>
</evidence>
<keyword evidence="7 10" id="KW-0460">Magnesium</keyword>
<dbReference type="InterPro" id="IPR004520">
    <property type="entry name" value="GTPase_MnmE"/>
</dbReference>
<keyword evidence="5 10" id="KW-0547">Nucleotide-binding</keyword>
<feature type="binding site" evidence="10">
    <location>
        <begin position="240"/>
        <end position="246"/>
    </location>
    <ligand>
        <name>GTP</name>
        <dbReference type="ChEBI" id="CHEBI:37565"/>
    </ligand>
</feature>
<dbReference type="GO" id="GO:0046872">
    <property type="term" value="F:metal ion binding"/>
    <property type="evidence" value="ECO:0007669"/>
    <property type="project" value="UniProtKB-KW"/>
</dbReference>
<evidence type="ECO:0000256" key="10">
    <source>
        <dbReference type="HAMAP-Rule" id="MF_00379"/>
    </source>
</evidence>
<dbReference type="HAMAP" id="MF_00379">
    <property type="entry name" value="GTPase_MnmE"/>
    <property type="match status" value="1"/>
</dbReference>
<dbReference type="NCBIfam" id="TIGR00450">
    <property type="entry name" value="mnmE_trmE_thdF"/>
    <property type="match status" value="1"/>
</dbReference>
<dbReference type="SUPFAM" id="SSF116878">
    <property type="entry name" value="TrmE connector domain"/>
    <property type="match status" value="1"/>
</dbReference>
<feature type="binding site" evidence="10">
    <location>
        <position position="221"/>
    </location>
    <ligand>
        <name>K(+)</name>
        <dbReference type="ChEBI" id="CHEBI:29103"/>
    </ligand>
</feature>
<evidence type="ECO:0000256" key="2">
    <source>
        <dbReference type="ARBA" id="ARBA00022490"/>
    </source>
</evidence>
<dbReference type="GO" id="GO:0003924">
    <property type="term" value="F:GTPase activity"/>
    <property type="evidence" value="ECO:0007669"/>
    <property type="project" value="UniProtKB-UniRule"/>
</dbReference>
<evidence type="ECO:0000256" key="9">
    <source>
        <dbReference type="ARBA" id="ARBA00023134"/>
    </source>
</evidence>
<dbReference type="EC" id="3.6.-.-" evidence="10"/>
<dbReference type="GO" id="GO:0005525">
    <property type="term" value="F:GTP binding"/>
    <property type="evidence" value="ECO:0007669"/>
    <property type="project" value="UniProtKB-UniRule"/>
</dbReference>
<dbReference type="CDD" id="cd14858">
    <property type="entry name" value="TrmE_N"/>
    <property type="match status" value="1"/>
</dbReference>
<feature type="binding site" evidence="10">
    <location>
        <position position="245"/>
    </location>
    <ligand>
        <name>K(+)</name>
        <dbReference type="ChEBI" id="CHEBI:29103"/>
    </ligand>
</feature>
<dbReference type="NCBIfam" id="TIGR00231">
    <property type="entry name" value="small_GTP"/>
    <property type="match status" value="1"/>
</dbReference>
<comment type="subcellular location">
    <subcellularLocation>
        <location evidence="10">Cytoplasm</location>
    </subcellularLocation>
</comment>
<evidence type="ECO:0000256" key="7">
    <source>
        <dbReference type="ARBA" id="ARBA00022842"/>
    </source>
</evidence>
<name>A0A5Q2QAA4_9GAMM</name>
<dbReference type="InterPro" id="IPR031168">
    <property type="entry name" value="G_TrmE"/>
</dbReference>
<dbReference type="InterPro" id="IPR006073">
    <property type="entry name" value="GTP-bd"/>
</dbReference>
<keyword evidence="6 10" id="KW-0378">Hydrolase</keyword>
<dbReference type="PROSITE" id="PS51709">
    <property type="entry name" value="G_TRME"/>
    <property type="match status" value="1"/>
</dbReference>
<evidence type="ECO:0000313" key="13">
    <source>
        <dbReference type="EMBL" id="QGG79142.1"/>
    </source>
</evidence>
<dbReference type="RefSeq" id="WP_153712646.1">
    <property type="nucleotide sequence ID" value="NZ_CP045871.1"/>
</dbReference>
<evidence type="ECO:0000256" key="4">
    <source>
        <dbReference type="ARBA" id="ARBA00022723"/>
    </source>
</evidence>
<reference evidence="13 14" key="1">
    <citation type="submission" date="2019-11" db="EMBL/GenBank/DDBJ databases">
        <authorList>
            <person name="Khan S.A."/>
            <person name="Jeon C.O."/>
            <person name="Chun B.H."/>
        </authorList>
    </citation>
    <scope>NUCLEOTIDE SEQUENCE [LARGE SCALE GENOMIC DNA]</scope>
    <source>
        <strain evidence="13 14">IMCC 1097</strain>
    </source>
</reference>
<feature type="binding site" evidence="10">
    <location>
        <position position="76"/>
    </location>
    <ligand>
        <name>(6S)-5-formyl-5,6,7,8-tetrahydrofolate</name>
        <dbReference type="ChEBI" id="CHEBI:57457"/>
    </ligand>
</feature>
<dbReference type="CDD" id="cd04164">
    <property type="entry name" value="trmE"/>
    <property type="match status" value="1"/>
</dbReference>
<dbReference type="PANTHER" id="PTHR42714">
    <property type="entry name" value="TRNA MODIFICATION GTPASE GTPBP3"/>
    <property type="match status" value="1"/>
</dbReference>
<dbReference type="InterPro" id="IPR005225">
    <property type="entry name" value="Small_GTP-bd"/>
</dbReference>
<comment type="subunit">
    <text evidence="10">Homodimer. Heterotetramer of two MnmE and two MnmG subunits.</text>
</comment>
<feature type="binding site" evidence="10">
    <location>
        <begin position="221"/>
        <end position="226"/>
    </location>
    <ligand>
        <name>GTP</name>
        <dbReference type="ChEBI" id="CHEBI:37565"/>
    </ligand>
</feature>